<organism evidence="1 2">
    <name type="scientific">Orbilia brochopaga</name>
    <dbReference type="NCBI Taxonomy" id="3140254"/>
    <lineage>
        <taxon>Eukaryota</taxon>
        <taxon>Fungi</taxon>
        <taxon>Dikarya</taxon>
        <taxon>Ascomycota</taxon>
        <taxon>Pezizomycotina</taxon>
        <taxon>Orbiliomycetes</taxon>
        <taxon>Orbiliales</taxon>
        <taxon>Orbiliaceae</taxon>
        <taxon>Orbilia</taxon>
    </lineage>
</organism>
<accession>A0AAV9U0Q1</accession>
<name>A0AAV9U0Q1_9PEZI</name>
<evidence type="ECO:0000313" key="2">
    <source>
        <dbReference type="Proteomes" id="UP001375240"/>
    </source>
</evidence>
<protein>
    <submittedName>
        <fullName evidence="1">Uncharacterized protein</fullName>
    </submittedName>
</protein>
<proteinExistence type="predicted"/>
<dbReference type="Proteomes" id="UP001375240">
    <property type="component" value="Unassembled WGS sequence"/>
</dbReference>
<dbReference type="AlphaFoldDB" id="A0AAV9U0Q1"/>
<keyword evidence="2" id="KW-1185">Reference proteome</keyword>
<comment type="caution">
    <text evidence="1">The sequence shown here is derived from an EMBL/GenBank/DDBJ whole genome shotgun (WGS) entry which is preliminary data.</text>
</comment>
<gene>
    <name evidence="1" type="ORF">TWF696_003039</name>
</gene>
<reference evidence="1 2" key="1">
    <citation type="submission" date="2019-10" db="EMBL/GenBank/DDBJ databases">
        <authorList>
            <person name="Palmer J.M."/>
        </authorList>
    </citation>
    <scope>NUCLEOTIDE SEQUENCE [LARGE SCALE GENOMIC DNA]</scope>
    <source>
        <strain evidence="1 2">TWF696</strain>
    </source>
</reference>
<dbReference type="EMBL" id="JAVHNQ010000015">
    <property type="protein sequence ID" value="KAK6332321.1"/>
    <property type="molecule type" value="Genomic_DNA"/>
</dbReference>
<evidence type="ECO:0000313" key="1">
    <source>
        <dbReference type="EMBL" id="KAK6332321.1"/>
    </source>
</evidence>
<sequence>MPCCYKVWYPECRRTLLTLLNDAYAEKDTLPSPHDPNITPEQVARLAELRREIRFLYADARAVLNSRNLEGTSLLWLR</sequence>